<dbReference type="Proteomes" id="UP000499080">
    <property type="component" value="Unassembled WGS sequence"/>
</dbReference>
<dbReference type="AlphaFoldDB" id="A0A4Y2RPP2"/>
<name>A0A4Y2RPP2_ARAVE</name>
<organism evidence="1 2">
    <name type="scientific">Araneus ventricosus</name>
    <name type="common">Orbweaver spider</name>
    <name type="synonym">Epeira ventricosa</name>
    <dbReference type="NCBI Taxonomy" id="182803"/>
    <lineage>
        <taxon>Eukaryota</taxon>
        <taxon>Metazoa</taxon>
        <taxon>Ecdysozoa</taxon>
        <taxon>Arthropoda</taxon>
        <taxon>Chelicerata</taxon>
        <taxon>Arachnida</taxon>
        <taxon>Araneae</taxon>
        <taxon>Araneomorphae</taxon>
        <taxon>Entelegynae</taxon>
        <taxon>Araneoidea</taxon>
        <taxon>Araneidae</taxon>
        <taxon>Araneus</taxon>
    </lineage>
</organism>
<gene>
    <name evidence="1" type="ORF">AVEN_132880_1</name>
</gene>
<evidence type="ECO:0000313" key="1">
    <source>
        <dbReference type="EMBL" id="GBN76875.1"/>
    </source>
</evidence>
<keyword evidence="2" id="KW-1185">Reference proteome</keyword>
<accession>A0A4Y2RPP2</accession>
<comment type="caution">
    <text evidence="1">The sequence shown here is derived from an EMBL/GenBank/DDBJ whole genome shotgun (WGS) entry which is preliminary data.</text>
</comment>
<proteinExistence type="predicted"/>
<reference evidence="1 2" key="1">
    <citation type="journal article" date="2019" name="Sci. Rep.">
        <title>Orb-weaving spider Araneus ventricosus genome elucidates the spidroin gene catalogue.</title>
        <authorList>
            <person name="Kono N."/>
            <person name="Nakamura H."/>
            <person name="Ohtoshi R."/>
            <person name="Moran D.A.P."/>
            <person name="Shinohara A."/>
            <person name="Yoshida Y."/>
            <person name="Fujiwara M."/>
            <person name="Mori M."/>
            <person name="Tomita M."/>
            <person name="Arakawa K."/>
        </authorList>
    </citation>
    <scope>NUCLEOTIDE SEQUENCE [LARGE SCALE GENOMIC DNA]</scope>
</reference>
<dbReference type="EMBL" id="BGPR01017669">
    <property type="protein sequence ID" value="GBN76875.1"/>
    <property type="molecule type" value="Genomic_DNA"/>
</dbReference>
<dbReference type="OrthoDB" id="425619at2759"/>
<evidence type="ECO:0000313" key="2">
    <source>
        <dbReference type="Proteomes" id="UP000499080"/>
    </source>
</evidence>
<protein>
    <submittedName>
        <fullName evidence="1">Uncharacterized protein</fullName>
    </submittedName>
</protein>
<sequence>METDISVKVLTTTSVDPWLSCEMQTAQLEDLAIKPILEKKLNSVDRPSSQKSLRRVLQRNDTGLFGTPYILRTVFYIVGGRMIMEAPVRMIMEAPVDGN</sequence>